<keyword evidence="1 3" id="KW-0378">Hydrolase</keyword>
<dbReference type="GO" id="GO:0016787">
    <property type="term" value="F:hydrolase activity"/>
    <property type="evidence" value="ECO:0007669"/>
    <property type="project" value="UniProtKB-KW"/>
</dbReference>
<dbReference type="PANTHER" id="PTHR43240">
    <property type="entry name" value="1,4-DIHYDROXY-2-NAPHTHOYL-COA THIOESTERASE 1"/>
    <property type="match status" value="1"/>
</dbReference>
<dbReference type="Proteomes" id="UP001225873">
    <property type="component" value="Unassembled WGS sequence"/>
</dbReference>
<dbReference type="Pfam" id="PF03061">
    <property type="entry name" value="4HBT"/>
    <property type="match status" value="1"/>
</dbReference>
<evidence type="ECO:0000313" key="4">
    <source>
        <dbReference type="Proteomes" id="UP001225873"/>
    </source>
</evidence>
<dbReference type="NCBIfam" id="TIGR00369">
    <property type="entry name" value="unchar_dom_1"/>
    <property type="match status" value="1"/>
</dbReference>
<sequence length="169" mass="18479">MNPITHQLERILENSSAEDLEILNDYLKNFEKKQQGEFATYLSASLDMTRITDDQASMVSIPNTPHIHNNVGIPHGGILAVLLDTAMGTLANSKCDPGFAAVTTTLTINYLTVADEKKISAQARVIRSGRHTMVLEGNIFQEDGKHIATATGSFFIIPKKEKPAIASQQ</sequence>
<name>A0ABT7ZFX2_9BACL</name>
<keyword evidence="4" id="KW-1185">Reference proteome</keyword>
<feature type="domain" description="Thioesterase" evidence="2">
    <location>
        <begin position="72"/>
        <end position="145"/>
    </location>
</feature>
<comment type="caution">
    <text evidence="3">The sequence shown here is derived from an EMBL/GenBank/DDBJ whole genome shotgun (WGS) entry which is preliminary data.</text>
</comment>
<dbReference type="EMBL" id="JASDCQ010000001">
    <property type="protein sequence ID" value="MDN3426050.1"/>
    <property type="molecule type" value="Genomic_DNA"/>
</dbReference>
<dbReference type="InterPro" id="IPR003736">
    <property type="entry name" value="PAAI_dom"/>
</dbReference>
<dbReference type="InterPro" id="IPR029069">
    <property type="entry name" value="HotDog_dom_sf"/>
</dbReference>
<dbReference type="RefSeq" id="WP_290214200.1">
    <property type="nucleotide sequence ID" value="NZ_JASDCQ010000001.1"/>
</dbReference>
<dbReference type="SUPFAM" id="SSF54637">
    <property type="entry name" value="Thioesterase/thiol ester dehydrase-isomerase"/>
    <property type="match status" value="1"/>
</dbReference>
<dbReference type="Gene3D" id="3.10.129.10">
    <property type="entry name" value="Hotdog Thioesterase"/>
    <property type="match status" value="1"/>
</dbReference>
<proteinExistence type="predicted"/>
<evidence type="ECO:0000313" key="3">
    <source>
        <dbReference type="EMBL" id="MDN3426050.1"/>
    </source>
</evidence>
<evidence type="ECO:0000256" key="1">
    <source>
        <dbReference type="ARBA" id="ARBA00022801"/>
    </source>
</evidence>
<reference evidence="3 4" key="1">
    <citation type="submission" date="2023-03" db="EMBL/GenBank/DDBJ databases">
        <authorList>
            <person name="Uniacke-Lowe S."/>
            <person name="Ross P."/>
            <person name="Hill C."/>
        </authorList>
    </citation>
    <scope>NUCLEOTIDE SEQUENCE [LARGE SCALE GENOMIC DNA]</scope>
    <source>
        <strain evidence="3 4">APC 4016</strain>
    </source>
</reference>
<organism evidence="3 4">
    <name type="scientific">Planococcus notacanthi</name>
    <dbReference type="NCBI Taxonomy" id="3035188"/>
    <lineage>
        <taxon>Bacteria</taxon>
        <taxon>Bacillati</taxon>
        <taxon>Bacillota</taxon>
        <taxon>Bacilli</taxon>
        <taxon>Bacillales</taxon>
        <taxon>Caryophanaceae</taxon>
        <taxon>Planococcus</taxon>
    </lineage>
</organism>
<dbReference type="EC" id="3.1.2.-" evidence="3"/>
<gene>
    <name evidence="3" type="ORF">QMA01_01995</name>
</gene>
<dbReference type="CDD" id="cd03443">
    <property type="entry name" value="PaaI_thioesterase"/>
    <property type="match status" value="1"/>
</dbReference>
<protein>
    <submittedName>
        <fullName evidence="3">PaaI family thioesterase</fullName>
        <ecNumber evidence="3">3.1.2.-</ecNumber>
    </submittedName>
</protein>
<accession>A0ABT7ZFX2</accession>
<dbReference type="InterPro" id="IPR006683">
    <property type="entry name" value="Thioestr_dom"/>
</dbReference>
<evidence type="ECO:0000259" key="2">
    <source>
        <dbReference type="Pfam" id="PF03061"/>
    </source>
</evidence>